<evidence type="ECO:0000313" key="6">
    <source>
        <dbReference type="EMBL" id="MEZ7198923.1"/>
    </source>
</evidence>
<dbReference type="RefSeq" id="WP_371388399.1">
    <property type="nucleotide sequence ID" value="NZ_JBGLYH010000116.1"/>
</dbReference>
<keyword evidence="1" id="KW-0001">2Fe-2S</keyword>
<dbReference type="Pfam" id="PF09360">
    <property type="entry name" value="zf-CDGSH"/>
    <property type="match status" value="2"/>
</dbReference>
<feature type="domain" description="Iron-binding zinc finger CDGSH type" evidence="5">
    <location>
        <begin position="30"/>
        <end position="61"/>
    </location>
</feature>
<evidence type="ECO:0000313" key="7">
    <source>
        <dbReference type="Proteomes" id="UP001568698"/>
    </source>
</evidence>
<sequence length="207" mass="22595">MKKRPSQIVLSQYSPLMSVDTPLTDAQGGAVEVPRVYSLCRCGESGAKPMCDGTHAKVGFAGVREDSAKRPLEYYEGKDITIVYDRYLCMGAGFCGELEAVFGTHDAPIYEPDGAPVEEIIATIRKCPSGALTYMIDGVHYKDFFDKPEIVIERNGPVHTRGGVDLIDDQLSDELLPLADHYVLCRCGGSKKKPLCDGSHEENGFEG</sequence>
<evidence type="ECO:0000256" key="1">
    <source>
        <dbReference type="ARBA" id="ARBA00022714"/>
    </source>
</evidence>
<dbReference type="InterPro" id="IPR010693">
    <property type="entry name" value="Divergent_4Fe-4S_mono-cluster"/>
</dbReference>
<dbReference type="Pfam" id="PF06902">
    <property type="entry name" value="Fer4_19"/>
    <property type="match status" value="1"/>
</dbReference>
<dbReference type="InterPro" id="IPR042216">
    <property type="entry name" value="MitoNEET_CISD"/>
</dbReference>
<accession>A0ABV4K7G5</accession>
<comment type="caution">
    <text evidence="6">The sequence shown here is derived from an EMBL/GenBank/DDBJ whole genome shotgun (WGS) entry which is preliminary data.</text>
</comment>
<dbReference type="InterPro" id="IPR018967">
    <property type="entry name" value="FeS-contain_CDGSH-typ"/>
</dbReference>
<proteinExistence type="predicted"/>
<keyword evidence="4" id="KW-0411">Iron-sulfur</keyword>
<dbReference type="InterPro" id="IPR052950">
    <property type="entry name" value="CISD"/>
</dbReference>
<dbReference type="EMBL" id="JBGLYH010000116">
    <property type="protein sequence ID" value="MEZ7198923.1"/>
    <property type="molecule type" value="Genomic_DNA"/>
</dbReference>
<keyword evidence="2" id="KW-0479">Metal-binding</keyword>
<name>A0ABV4K7G5_9BACT</name>
<evidence type="ECO:0000259" key="5">
    <source>
        <dbReference type="SMART" id="SM00704"/>
    </source>
</evidence>
<feature type="domain" description="Iron-binding zinc finger CDGSH type" evidence="5">
    <location>
        <begin position="170"/>
        <end position="206"/>
    </location>
</feature>
<dbReference type="SMART" id="SM00704">
    <property type="entry name" value="ZnF_CDGSH"/>
    <property type="match status" value="2"/>
</dbReference>
<dbReference type="Proteomes" id="UP001568698">
    <property type="component" value="Unassembled WGS sequence"/>
</dbReference>
<gene>
    <name evidence="6" type="ORF">AB6M95_19450</name>
</gene>
<protein>
    <submittedName>
        <fullName evidence="6">CDGSH iron-sulfur domain-containing protein</fullName>
    </submittedName>
</protein>
<keyword evidence="7" id="KW-1185">Reference proteome</keyword>
<dbReference type="Gene3D" id="3.40.5.90">
    <property type="entry name" value="CDGSH iron-sulfur domain, mitoNEET-type"/>
    <property type="match status" value="2"/>
</dbReference>
<keyword evidence="3" id="KW-0408">Iron</keyword>
<evidence type="ECO:0000256" key="2">
    <source>
        <dbReference type="ARBA" id="ARBA00022723"/>
    </source>
</evidence>
<evidence type="ECO:0000256" key="4">
    <source>
        <dbReference type="ARBA" id="ARBA00023014"/>
    </source>
</evidence>
<organism evidence="6 7">
    <name type="scientific">Pseudodesulfovibrio karagichevae</name>
    <dbReference type="NCBI Taxonomy" id="3239305"/>
    <lineage>
        <taxon>Bacteria</taxon>
        <taxon>Pseudomonadati</taxon>
        <taxon>Thermodesulfobacteriota</taxon>
        <taxon>Desulfovibrionia</taxon>
        <taxon>Desulfovibrionales</taxon>
        <taxon>Desulfovibrionaceae</taxon>
    </lineage>
</organism>
<evidence type="ECO:0000256" key="3">
    <source>
        <dbReference type="ARBA" id="ARBA00023004"/>
    </source>
</evidence>
<dbReference type="PANTHER" id="PTHR46491:SF3">
    <property type="entry name" value="CDGSH IRON-SULFUR DOMAIN-CONTAINING PROTEIN 3, MITOCHONDRIAL"/>
    <property type="match status" value="1"/>
</dbReference>
<dbReference type="PANTHER" id="PTHR46491">
    <property type="entry name" value="CDGSH IRON SULFUR DOMAIN PROTEIN HOMOLOG"/>
    <property type="match status" value="1"/>
</dbReference>
<reference evidence="6 7" key="1">
    <citation type="submission" date="2024-08" db="EMBL/GenBank/DDBJ databases">
        <title>Sulfate-reducing bacteria isolated from formation water of the oil field in Kazakhstan and description of Pseudodesulfovibrio sp.</title>
        <authorList>
            <person name="Bidzhieva S.K."/>
            <person name="Tourova T.P."/>
            <person name="Grouzdev D.S."/>
            <person name="Beletsky A.V."/>
            <person name="Sokolova D.S."/>
            <person name="Samigullina S.R."/>
            <person name="Poltaraus A.B."/>
            <person name="Avtukh A.N."/>
            <person name="Tereshina V.M."/>
            <person name="Zhaparov N.S."/>
            <person name="Mardanov A.V."/>
            <person name="Nazina T.N."/>
        </authorList>
    </citation>
    <scope>NUCLEOTIDE SEQUENCE [LARGE SCALE GENOMIC DNA]</scope>
    <source>
        <strain evidence="6 7">9FUS</strain>
    </source>
</reference>